<reference evidence="2" key="2">
    <citation type="submission" date="2023-05" db="EMBL/GenBank/DDBJ databases">
        <authorList>
            <consortium name="Lawrence Berkeley National Laboratory"/>
            <person name="Steindorff A."/>
            <person name="Hensen N."/>
            <person name="Bonometti L."/>
            <person name="Westerberg I."/>
            <person name="Brannstrom I.O."/>
            <person name="Guillou S."/>
            <person name="Cros-Aarteil S."/>
            <person name="Calhoun S."/>
            <person name="Haridas S."/>
            <person name="Kuo A."/>
            <person name="Mondo S."/>
            <person name="Pangilinan J."/>
            <person name="Riley R."/>
            <person name="Labutti K."/>
            <person name="Andreopoulos B."/>
            <person name="Lipzen A."/>
            <person name="Chen C."/>
            <person name="Yanf M."/>
            <person name="Daum C."/>
            <person name="Ng V."/>
            <person name="Clum A."/>
            <person name="Ohm R."/>
            <person name="Martin F."/>
            <person name="Silar P."/>
            <person name="Natvig D."/>
            <person name="Lalanne C."/>
            <person name="Gautier V."/>
            <person name="Ament-Velasquez S.L."/>
            <person name="Kruys A."/>
            <person name="Hutchinson M.I."/>
            <person name="Powell A.J."/>
            <person name="Barry K."/>
            <person name="Miller A.N."/>
            <person name="Grigoriev I.V."/>
            <person name="Debuchy R."/>
            <person name="Gladieux P."/>
            <person name="Thoren M.H."/>
            <person name="Johannesson H."/>
        </authorList>
    </citation>
    <scope>NUCLEOTIDE SEQUENCE</scope>
    <source>
        <strain evidence="2">CBS 990.96</strain>
    </source>
</reference>
<dbReference type="Pfam" id="PF22942">
    <property type="entry name" value="DUF7025"/>
    <property type="match status" value="1"/>
</dbReference>
<dbReference type="SMART" id="SM00382">
    <property type="entry name" value="AAA"/>
    <property type="match status" value="1"/>
</dbReference>
<evidence type="ECO:0000313" key="2">
    <source>
        <dbReference type="EMBL" id="KAK4220727.1"/>
    </source>
</evidence>
<keyword evidence="3" id="KW-1185">Reference proteome</keyword>
<keyword evidence="2" id="KW-0378">Hydrolase</keyword>
<dbReference type="PANTHER" id="PTHR46411">
    <property type="entry name" value="FAMILY ATPASE, PUTATIVE-RELATED"/>
    <property type="match status" value="1"/>
</dbReference>
<dbReference type="InterPro" id="IPR003959">
    <property type="entry name" value="ATPase_AAA_core"/>
</dbReference>
<comment type="caution">
    <text evidence="2">The sequence shown here is derived from an EMBL/GenBank/DDBJ whole genome shotgun (WGS) entry which is preliminary data.</text>
</comment>
<organism evidence="2 3">
    <name type="scientific">Podospora fimiseda</name>
    <dbReference type="NCBI Taxonomy" id="252190"/>
    <lineage>
        <taxon>Eukaryota</taxon>
        <taxon>Fungi</taxon>
        <taxon>Dikarya</taxon>
        <taxon>Ascomycota</taxon>
        <taxon>Pezizomycotina</taxon>
        <taxon>Sordariomycetes</taxon>
        <taxon>Sordariomycetidae</taxon>
        <taxon>Sordariales</taxon>
        <taxon>Podosporaceae</taxon>
        <taxon>Podospora</taxon>
    </lineage>
</organism>
<dbReference type="PANTHER" id="PTHR46411:SF3">
    <property type="entry name" value="AAA+ ATPASE DOMAIN-CONTAINING PROTEIN"/>
    <property type="match status" value="1"/>
</dbReference>
<dbReference type="AlphaFoldDB" id="A0AAN6YQ28"/>
<dbReference type="Proteomes" id="UP001301958">
    <property type="component" value="Unassembled WGS sequence"/>
</dbReference>
<proteinExistence type="predicted"/>
<gene>
    <name evidence="2" type="ORF">QBC38DRAFT_513914</name>
</gene>
<sequence>MTKMTEFGKRPEHRVYQRRLNKRDQEEDILVDGLDAAYAVADKTGTREYALVIWQVFNKSHRRENTILAVQSPYILRAFRDVIKAHPSVPSNFEQPLEMESPFQMLIHHWDDLDSYRKTTDDDDVRLHMGLLFDFMNSELGPDRERLLTAIESKTVTYATLWTIFVPGRLLYLEDNGHLWLLRCVKTAYEEYNSIGKVCHVYGQYTDYNGKIRGDATHKVDIRQKDYFGGDNPAVITSLPIYPIDFWSKDKDQRSKLEEKLRDRGKRFLTMKGIQLLHYDGLARYLKEPPYSFYHYSIETVSGYWLPFTETGRVVLDRILIDEEIPLNRASVKKNDDADPLLAPPFAYGFSPTRKMWCKYFLDNLTDITWKDQAWDKLLLKEAQKLTLRALVESHVFPGNARDQAEQKGKGLVILLHGSPGSGKTLTAETSAEATKRLLLPSSLDELNKDNWPSEFEVRLKRLLYYGTRWNAVLLLDEADVFLEKREDSPGSQQRNALVAVFLKHLEFFSGMVFLTTNRVKAFDPAMKSRIHLALGYGPPDIETRRQLWMQYLTPIPPENIDMDVNEDIDELLTERLNGREIAYAVHTARTIARHKGEPLRLDHLRTVVEVRSDFDKSLQEIAQRVSGTAGLDRKDSILHNESNDFKS</sequence>
<protein>
    <submittedName>
        <fullName evidence="2">P-loop containing nucleoside triphosphate hydrolase protein</fullName>
    </submittedName>
</protein>
<accession>A0AAN6YQ28</accession>
<dbReference type="GO" id="GO:0005524">
    <property type="term" value="F:ATP binding"/>
    <property type="evidence" value="ECO:0007669"/>
    <property type="project" value="InterPro"/>
</dbReference>
<dbReference type="InterPro" id="IPR027417">
    <property type="entry name" value="P-loop_NTPase"/>
</dbReference>
<evidence type="ECO:0000259" key="1">
    <source>
        <dbReference type="SMART" id="SM00382"/>
    </source>
</evidence>
<name>A0AAN6YQ28_9PEZI</name>
<dbReference type="Pfam" id="PF00004">
    <property type="entry name" value="AAA"/>
    <property type="match status" value="1"/>
</dbReference>
<evidence type="ECO:0000313" key="3">
    <source>
        <dbReference type="Proteomes" id="UP001301958"/>
    </source>
</evidence>
<dbReference type="GO" id="GO:0016887">
    <property type="term" value="F:ATP hydrolysis activity"/>
    <property type="evidence" value="ECO:0007669"/>
    <property type="project" value="InterPro"/>
</dbReference>
<dbReference type="InterPro" id="IPR003593">
    <property type="entry name" value="AAA+_ATPase"/>
</dbReference>
<dbReference type="SUPFAM" id="SSF52540">
    <property type="entry name" value="P-loop containing nucleoside triphosphate hydrolases"/>
    <property type="match status" value="1"/>
</dbReference>
<reference evidence="2" key="1">
    <citation type="journal article" date="2023" name="Mol. Phylogenet. Evol.">
        <title>Genome-scale phylogeny and comparative genomics of the fungal order Sordariales.</title>
        <authorList>
            <person name="Hensen N."/>
            <person name="Bonometti L."/>
            <person name="Westerberg I."/>
            <person name="Brannstrom I.O."/>
            <person name="Guillou S."/>
            <person name="Cros-Aarteil S."/>
            <person name="Calhoun S."/>
            <person name="Haridas S."/>
            <person name="Kuo A."/>
            <person name="Mondo S."/>
            <person name="Pangilinan J."/>
            <person name="Riley R."/>
            <person name="LaButti K."/>
            <person name="Andreopoulos B."/>
            <person name="Lipzen A."/>
            <person name="Chen C."/>
            <person name="Yan M."/>
            <person name="Daum C."/>
            <person name="Ng V."/>
            <person name="Clum A."/>
            <person name="Steindorff A."/>
            <person name="Ohm R.A."/>
            <person name="Martin F."/>
            <person name="Silar P."/>
            <person name="Natvig D.O."/>
            <person name="Lalanne C."/>
            <person name="Gautier V."/>
            <person name="Ament-Velasquez S.L."/>
            <person name="Kruys A."/>
            <person name="Hutchinson M.I."/>
            <person name="Powell A.J."/>
            <person name="Barry K."/>
            <person name="Miller A.N."/>
            <person name="Grigoriev I.V."/>
            <person name="Debuchy R."/>
            <person name="Gladieux P."/>
            <person name="Hiltunen Thoren M."/>
            <person name="Johannesson H."/>
        </authorList>
    </citation>
    <scope>NUCLEOTIDE SEQUENCE</scope>
    <source>
        <strain evidence="2">CBS 990.96</strain>
    </source>
</reference>
<dbReference type="InterPro" id="IPR054289">
    <property type="entry name" value="DUF7025"/>
</dbReference>
<dbReference type="EMBL" id="MU865654">
    <property type="protein sequence ID" value="KAK4220727.1"/>
    <property type="molecule type" value="Genomic_DNA"/>
</dbReference>
<feature type="domain" description="AAA+ ATPase" evidence="1">
    <location>
        <begin position="410"/>
        <end position="541"/>
    </location>
</feature>
<dbReference type="Gene3D" id="3.40.50.300">
    <property type="entry name" value="P-loop containing nucleotide triphosphate hydrolases"/>
    <property type="match status" value="1"/>
</dbReference>